<organism evidence="1 2">
    <name type="scientific">Algoriphagus sediminis</name>
    <dbReference type="NCBI Taxonomy" id="3057113"/>
    <lineage>
        <taxon>Bacteria</taxon>
        <taxon>Pseudomonadati</taxon>
        <taxon>Bacteroidota</taxon>
        <taxon>Cytophagia</taxon>
        <taxon>Cytophagales</taxon>
        <taxon>Cyclobacteriaceae</taxon>
        <taxon>Algoriphagus</taxon>
    </lineage>
</organism>
<dbReference type="EMBL" id="JAUEPH010000004">
    <property type="protein sequence ID" value="MDN3204792.1"/>
    <property type="molecule type" value="Genomic_DNA"/>
</dbReference>
<reference evidence="1" key="1">
    <citation type="submission" date="2023-06" db="EMBL/GenBank/DDBJ databases">
        <title>Robiginitalea aurantiacus sp. nov. and Algoriphagus sediminis sp. nov., isolated from coastal sediment.</title>
        <authorList>
            <person name="Zhou Z.Y."/>
            <person name="An J."/>
            <person name="Jia Y.W."/>
            <person name="Du Z.J."/>
        </authorList>
    </citation>
    <scope>NUCLEOTIDE SEQUENCE</scope>
    <source>
        <strain evidence="1">C2-7</strain>
    </source>
</reference>
<name>A0ABT7YE74_9BACT</name>
<dbReference type="RefSeq" id="WP_290000527.1">
    <property type="nucleotide sequence ID" value="NZ_JAUEPH010000004.1"/>
</dbReference>
<evidence type="ECO:0000313" key="1">
    <source>
        <dbReference type="EMBL" id="MDN3204792.1"/>
    </source>
</evidence>
<gene>
    <name evidence="1" type="ORF">QVH07_11560</name>
</gene>
<accession>A0ABT7YE74</accession>
<protein>
    <recommendedName>
        <fullName evidence="3">Outer membrane protein beta-barrel domain-containing protein</fullName>
    </recommendedName>
</protein>
<sequence length="388" mass="43948">MRKLLLLWLFFLATAFLKLEAQVQKINLNIIQREINGGLPIPAEEQFTVTGAVPEKIEMVKLTLFPSKKSSKNSYNYFWKAPFGYKDEEFQVFVEEPLRSNDAYELEFRFYQRAGKEEVEEMGNLVFQNIKTYLSTITTVKKGGVQFSESIPNIMSRMQSIVEAGAFYFELPNGQPFPGFSDLTRTKLEQHKDLKMGKAKFNATGLSENDNARAVFAANYLDEVYAIIESELKQYFSPNMLVMVDEMIFKNYKTENRPNVIPLNLGYGAISLNQNIPEQEFVASPYVGISFPLGNRVFTKFMSNLSISSGVFIRGNMENALGERVSGPIVDRPIYIGLGYSFFRVIRLNAGGTFTTTEKLDGSSLNGFNPFIGVSAEFNIWLGFGKKR</sequence>
<evidence type="ECO:0008006" key="3">
    <source>
        <dbReference type="Google" id="ProtNLM"/>
    </source>
</evidence>
<evidence type="ECO:0000313" key="2">
    <source>
        <dbReference type="Proteomes" id="UP001171916"/>
    </source>
</evidence>
<proteinExistence type="predicted"/>
<comment type="caution">
    <text evidence="1">The sequence shown here is derived from an EMBL/GenBank/DDBJ whole genome shotgun (WGS) entry which is preliminary data.</text>
</comment>
<keyword evidence="2" id="KW-1185">Reference proteome</keyword>
<dbReference type="Proteomes" id="UP001171916">
    <property type="component" value="Unassembled WGS sequence"/>
</dbReference>